<dbReference type="Pfam" id="PF21055">
    <property type="entry name" value="ZSWIM4-8_C"/>
    <property type="match status" value="1"/>
</dbReference>
<evidence type="ECO:0000256" key="1">
    <source>
        <dbReference type="ARBA" id="ARBA00022723"/>
    </source>
</evidence>
<keyword evidence="3" id="KW-0862">Zinc</keyword>
<dbReference type="AlphaFoldDB" id="Q7PMD9"/>
<comment type="caution">
    <text evidence="6">The sequence shown here is derived from an EMBL/GenBank/DDBJ whole genome shotgun (WGS) entry which is preliminary data.</text>
</comment>
<dbReference type="EMBL" id="AAAB01008980">
    <property type="protein sequence ID" value="EAA13961.5"/>
    <property type="molecule type" value="Genomic_DNA"/>
</dbReference>
<evidence type="ECO:0000256" key="3">
    <source>
        <dbReference type="ARBA" id="ARBA00022833"/>
    </source>
</evidence>
<dbReference type="VEuPathDB" id="VectorBase:AGAMI1_011608"/>
<feature type="compositionally biased region" description="Polar residues" evidence="4">
    <location>
        <begin position="377"/>
        <end position="388"/>
    </location>
</feature>
<dbReference type="OMA" id="WIGHALD"/>
<dbReference type="InterPro" id="IPR048370">
    <property type="entry name" value="ZSWIM4-8_C"/>
</dbReference>
<feature type="region of interest" description="Disordered" evidence="4">
    <location>
        <begin position="1"/>
        <end position="27"/>
    </location>
</feature>
<reference evidence="6" key="3">
    <citation type="journal article" date="2004" name="Trends Parasitol.">
        <title>The Anopheles gambiae genome: an update.</title>
        <authorList>
            <person name="Mongin E."/>
            <person name="Louis C."/>
            <person name="Holt R.A."/>
            <person name="Birney E."/>
            <person name="Collins F.H."/>
        </authorList>
    </citation>
    <scope>NUCLEOTIDE SEQUENCE</scope>
    <source>
        <strain evidence="6">PEST</strain>
    </source>
</reference>
<evidence type="ECO:0000256" key="4">
    <source>
        <dbReference type="SAM" id="MobiDB-lite"/>
    </source>
</evidence>
<dbReference type="VEuPathDB" id="VectorBase:AGAP010062"/>
<dbReference type="PANTHER" id="PTHR22619">
    <property type="entry name" value="ZINC FINGER SWIM DOMAIN CONTAINING PROTEIN 4, 5, 6"/>
    <property type="match status" value="1"/>
</dbReference>
<evidence type="ECO:0000256" key="2">
    <source>
        <dbReference type="ARBA" id="ARBA00022771"/>
    </source>
</evidence>
<evidence type="ECO:0000259" key="5">
    <source>
        <dbReference type="Pfam" id="PF21055"/>
    </source>
</evidence>
<feature type="domain" description="ZSWIM4-8 C-terminal" evidence="5">
    <location>
        <begin position="950"/>
        <end position="1130"/>
    </location>
</feature>
<dbReference type="GO" id="GO:0008270">
    <property type="term" value="F:zinc ion binding"/>
    <property type="evidence" value="ECO:0007669"/>
    <property type="project" value="UniProtKB-KW"/>
</dbReference>
<gene>
    <name evidence="6" type="ORF">AgaP_AGAP010062</name>
</gene>
<protein>
    <submittedName>
        <fullName evidence="6">AGAP010062-PA</fullName>
    </submittedName>
</protein>
<name>Q7PMD9_ANOGA</name>
<keyword evidence="2" id="KW-0863">Zinc-finger</keyword>
<reference evidence="6" key="4">
    <citation type="journal article" date="2007" name="Genome Biol.">
        <title>Update of the Anopheles gambiae PEST genome assembly.</title>
        <authorList>
            <person name="Sharakhova M.V."/>
            <person name="Hammond M.P."/>
            <person name="Lobo N.F."/>
            <person name="Krzywinski J."/>
            <person name="Unger M.F."/>
            <person name="Hillenmeyer M.E."/>
            <person name="Bruggner R.V."/>
            <person name="Birney E."/>
            <person name="Collins F.H."/>
        </authorList>
    </citation>
    <scope>NUCLEOTIDE SEQUENCE</scope>
    <source>
        <strain evidence="6">PEST</strain>
    </source>
</reference>
<feature type="region of interest" description="Disordered" evidence="4">
    <location>
        <begin position="369"/>
        <end position="388"/>
    </location>
</feature>
<dbReference type="PANTHER" id="PTHR22619:SF0">
    <property type="entry name" value="ZINC FINGER SWIM DOMAIN-CONTAINING PROTEIN 6-LIKE PROTEIN"/>
    <property type="match status" value="1"/>
</dbReference>
<dbReference type="STRING" id="7165.Q7PMD9"/>
<reference evidence="6" key="2">
    <citation type="submission" date="2002-03" db="EMBL/GenBank/DDBJ databases">
        <authorList>
            <consortium name="The Anopheles Genome Sequencing Consortium"/>
        </authorList>
    </citation>
    <scope>NUCLEOTIDE SEQUENCE</scope>
    <source>
        <strain evidence="6">PEST</strain>
    </source>
</reference>
<sequence>MFYCSRDPAKASNCSKSSSTSAKSHGPYHQPYSLLDITARIVAQNEPFQKIEERYDRIPEPVQRRIVFWSFPRNEKDICMYSSLSRVSSINSVESQSLSFCTGLKLVETGCVENVLQVGFHLSGIVWSHPPNQIERHNSGGNAGCKITSVTCSCDTKDIFWCHHVVALALYRIRNADSVKLRVPISETLLQMNRQQLQKFIQYLIAEHHTEVLPTAQRLADEILQQRSEINSICGAPDPTAGASKDDDHSWHLDETQVCEAVKTYLGQGSYYYSSKHLNSLFGKVREMLRAQDSNGARMLTLITEQFLSDPRLVLWKNHGTPMTEKCRQLWDQLGALWVCIVLNPKSSHAERMHWKSLLEKWSKSEVCPQEDPDLRTSPSESSRWYKNGNKTPRTIFHKALDAVNMSWENEHLKRILESDSYKLSSRNSVQIAGSSKTPVASNPSVKSNFNANGQPLWHEKISMTAARIDSLRSHGHMEAALRLSVSVVRTMREIQREAQALWLRHKPNCCDRACIDCSVGCEVEFPLDAIACIFDCLTEASLIPEAVTVQMNEMSRMAYDAGNGGAVGGGPGGNGSGTAAPEDVNIIAPKYRHLPIADSADKQETYLTLAFEAAILALSKQRIMPHGLYAQHVICKQQDQLIQRLRSIDLDSVLVGVLRKLSVQLLDGGPTSGLGEMIHPESVPMHTLARFLFASLLNQHSDLAFEIGLRAMRFPILENINEGASVNGIELQHNNFMHSPYPRWWTLGHLETQQCSLSSTMLSAAKGDTKRLSAVLQNARRNIHSSSHLFKLAQDAFRFATPENGPRSQTLLGVAFELGLQVMRMTLTCLNWRRREMVRWLVTCASHVGIDALMSIMQNWYHLFTPTEATGPVATTIMSHSTIMRLNLNFRQQDELSNCARTLALQCATKDPPNCALNALTLCENDAMAFETAYHIVIDAATHIMTSSQLFTIARYMEHRGYPARAYNLAMLAMKNVQLAYNQDTHPAINDIHWACALSHSLGKPELSKMIPLVIKNVQCATVLSDILRRCSVPTPGLHNFGAHGNNLRQCIKLSYDREPLNQLLEAAVSAYVNTTHSRLSHISPRHYSDFIDFLSKARDTFMLARDGPAHFSRLIENITIAYKGKKKLVRQVRQRFQFV</sequence>
<proteinExistence type="predicted"/>
<dbReference type="PhylomeDB" id="Q7PMD9"/>
<organism evidence="6">
    <name type="scientific">Anopheles gambiae</name>
    <name type="common">African malaria mosquito</name>
    <dbReference type="NCBI Taxonomy" id="7165"/>
    <lineage>
        <taxon>Eukaryota</taxon>
        <taxon>Metazoa</taxon>
        <taxon>Ecdysozoa</taxon>
        <taxon>Arthropoda</taxon>
        <taxon>Hexapoda</taxon>
        <taxon>Insecta</taxon>
        <taxon>Pterygota</taxon>
        <taxon>Neoptera</taxon>
        <taxon>Endopterygota</taxon>
        <taxon>Diptera</taxon>
        <taxon>Nematocera</taxon>
        <taxon>Culicoidea</taxon>
        <taxon>Culicidae</taxon>
        <taxon>Anophelinae</taxon>
        <taxon>Anopheles</taxon>
    </lineage>
</organism>
<evidence type="ECO:0000313" key="6">
    <source>
        <dbReference type="EMBL" id="EAA13961.5"/>
    </source>
</evidence>
<dbReference type="PaxDb" id="7165-AGAP010062-PA"/>
<feature type="compositionally biased region" description="Low complexity" evidence="4">
    <location>
        <begin position="10"/>
        <end position="24"/>
    </location>
</feature>
<accession>Q7PMD9</accession>
<keyword evidence="1" id="KW-0479">Metal-binding</keyword>
<dbReference type="eggNOG" id="KOG3615">
    <property type="taxonomic scope" value="Eukaryota"/>
</dbReference>
<reference evidence="6" key="1">
    <citation type="journal article" date="2002" name="Science">
        <title>The genome sequence of the malaria mosquito Anopheles gambiae.</title>
        <authorList>
            <person name="Holt R.A."/>
            <person name="Subramanian G.M."/>
            <person name="Halpern A."/>
            <person name="Sutton G.G."/>
            <person name="Charlab R."/>
            <person name="Nusskern D.R."/>
            <person name="Wincker P."/>
            <person name="Clark A.G."/>
            <person name="Ribeiro J.M."/>
            <person name="Wides R."/>
            <person name="Salzberg S.L."/>
            <person name="Loftus B."/>
            <person name="Yandell M."/>
            <person name="Majoros W.H."/>
            <person name="Rusch D.B."/>
            <person name="Lai Z."/>
            <person name="Kraft C.L."/>
            <person name="Abril J.F."/>
            <person name="Anthouard V."/>
            <person name="Arensburger P."/>
            <person name="Atkinson P.W."/>
            <person name="Baden H."/>
            <person name="de Berardinis V."/>
            <person name="Baldwin D."/>
            <person name="Benes V."/>
            <person name="Biedler J."/>
            <person name="Blass C."/>
            <person name="Bolanos R."/>
            <person name="Boscus D."/>
            <person name="Barnstead M."/>
            <person name="Cai S."/>
            <person name="Center A."/>
            <person name="Chaturverdi K."/>
            <person name="Christophides G.K."/>
            <person name="Chrystal M.A."/>
            <person name="Clamp M."/>
            <person name="Cravchik A."/>
            <person name="Curwen V."/>
            <person name="Dana A."/>
            <person name="Delcher A."/>
            <person name="Dew I."/>
            <person name="Evans C.A."/>
            <person name="Flanigan M."/>
            <person name="Grundschober-Freimoser A."/>
            <person name="Friedli L."/>
            <person name="Gu Z."/>
            <person name="Guan P."/>
            <person name="Guigo R."/>
            <person name="Hillenmeyer M.E."/>
            <person name="Hladun S.L."/>
            <person name="Hogan J.R."/>
            <person name="Hong Y.S."/>
            <person name="Hoover J."/>
            <person name="Jaillon O."/>
            <person name="Ke Z."/>
            <person name="Kodira C."/>
            <person name="Kokoza E."/>
            <person name="Koutsos A."/>
            <person name="Letunic I."/>
            <person name="Levitsky A."/>
            <person name="Liang Y."/>
            <person name="Lin J.J."/>
            <person name="Lobo N.F."/>
            <person name="Lopez J.R."/>
            <person name="Malek J.A."/>
            <person name="McIntosh T.C."/>
            <person name="Meister S."/>
            <person name="Miller J."/>
            <person name="Mobarry C."/>
            <person name="Mongin E."/>
            <person name="Murphy S.D."/>
            <person name="O'Brochta D.A."/>
            <person name="Pfannkoch C."/>
            <person name="Qi R."/>
            <person name="Regier M.A."/>
            <person name="Remington K."/>
            <person name="Shao H."/>
            <person name="Sharakhova M.V."/>
            <person name="Sitter C.D."/>
            <person name="Shetty J."/>
            <person name="Smith T.J."/>
            <person name="Strong R."/>
            <person name="Sun J."/>
            <person name="Thomasova D."/>
            <person name="Ton L.Q."/>
            <person name="Topalis P."/>
            <person name="Tu Z."/>
            <person name="Unger M.F."/>
            <person name="Walenz B."/>
            <person name="Wang A."/>
            <person name="Wang J."/>
            <person name="Wang M."/>
            <person name="Wang X."/>
            <person name="Woodford K.J."/>
            <person name="Wortman J.R."/>
            <person name="Wu M."/>
            <person name="Yao A."/>
            <person name="Zdobnov E.M."/>
            <person name="Zhang H."/>
            <person name="Zhao Q."/>
            <person name="Zhao S."/>
            <person name="Zhu S.C."/>
            <person name="Zhimulev I."/>
            <person name="Coluzzi M."/>
            <person name="della Torre A."/>
            <person name="Roth C.W."/>
            <person name="Louis C."/>
            <person name="Kalush F."/>
            <person name="Mural R.J."/>
            <person name="Myers E.W."/>
            <person name="Adams M.D."/>
            <person name="Smith H.O."/>
            <person name="Broder S."/>
            <person name="Gardner M.J."/>
            <person name="Fraser C.M."/>
            <person name="Birney E."/>
            <person name="Bork P."/>
            <person name="Brey P.T."/>
            <person name="Venter J.C."/>
            <person name="Weissenbach J."/>
            <person name="Kafatos F.C."/>
            <person name="Collins F.H."/>
            <person name="Hoffman S.L."/>
        </authorList>
    </citation>
    <scope>NUCLEOTIDE SEQUENCE [LARGE SCALE GENOMIC DNA]</scope>
    <source>
        <strain evidence="6">PEST</strain>
    </source>
</reference>
<dbReference type="HOGENOM" id="CLU_005301_1_0_1"/>
<reference evidence="6" key="5">
    <citation type="submission" date="2011-05" db="EMBL/GenBank/DDBJ databases">
        <authorList>
            <consortium name="VectorBase"/>
        </authorList>
    </citation>
    <scope>NUCLEOTIDE SEQUENCE</scope>
    <source>
        <strain evidence="6">PEST</strain>
    </source>
</reference>